<gene>
    <name evidence="8" type="ORF">CDAUBV1_LOCUS12352</name>
</gene>
<keyword evidence="5" id="KW-0333">Golgi apparatus</keyword>
<evidence type="ECO:0000256" key="1">
    <source>
        <dbReference type="ARBA" id="ARBA00004127"/>
    </source>
</evidence>
<keyword evidence="6 7" id="KW-0472">Membrane</keyword>
<comment type="subcellular location">
    <subcellularLocation>
        <location evidence="1">Endomembrane system</location>
        <topology evidence="1">Multi-pass membrane protein</topology>
    </subcellularLocation>
    <subcellularLocation>
        <location evidence="2">Golgi apparatus membrane</location>
    </subcellularLocation>
</comment>
<name>A0AAV2TNJ9_CALDB</name>
<evidence type="ECO:0000256" key="7">
    <source>
        <dbReference type="SAM" id="Phobius"/>
    </source>
</evidence>
<dbReference type="GO" id="GO:0006829">
    <property type="term" value="P:zinc ion transport"/>
    <property type="evidence" value="ECO:0007669"/>
    <property type="project" value="InterPro"/>
</dbReference>
<dbReference type="GO" id="GO:0046873">
    <property type="term" value="F:metal ion transmembrane transporter activity"/>
    <property type="evidence" value="ECO:0007669"/>
    <property type="project" value="InterPro"/>
</dbReference>
<feature type="transmembrane region" description="Helical" evidence="7">
    <location>
        <begin position="314"/>
        <end position="333"/>
    </location>
</feature>
<accession>A0AAV2TNJ9</accession>
<evidence type="ECO:0008006" key="10">
    <source>
        <dbReference type="Google" id="ProtNLM"/>
    </source>
</evidence>
<keyword evidence="3 7" id="KW-0812">Transmembrane</keyword>
<evidence type="ECO:0000256" key="5">
    <source>
        <dbReference type="ARBA" id="ARBA00023034"/>
    </source>
</evidence>
<feature type="transmembrane region" description="Helical" evidence="7">
    <location>
        <begin position="6"/>
        <end position="27"/>
    </location>
</feature>
<evidence type="ECO:0000256" key="6">
    <source>
        <dbReference type="ARBA" id="ARBA00023136"/>
    </source>
</evidence>
<organism evidence="8 9">
    <name type="scientific">Calicophoron daubneyi</name>
    <name type="common">Rumen fluke</name>
    <name type="synonym">Paramphistomum daubneyi</name>
    <dbReference type="NCBI Taxonomy" id="300641"/>
    <lineage>
        <taxon>Eukaryota</taxon>
        <taxon>Metazoa</taxon>
        <taxon>Spiralia</taxon>
        <taxon>Lophotrochozoa</taxon>
        <taxon>Platyhelminthes</taxon>
        <taxon>Trematoda</taxon>
        <taxon>Digenea</taxon>
        <taxon>Plagiorchiida</taxon>
        <taxon>Pronocephalata</taxon>
        <taxon>Paramphistomoidea</taxon>
        <taxon>Paramphistomidae</taxon>
        <taxon>Calicophoron</taxon>
    </lineage>
</organism>
<feature type="transmembrane region" description="Helical" evidence="7">
    <location>
        <begin position="241"/>
        <end position="262"/>
    </location>
</feature>
<dbReference type="PANTHER" id="PTHR16133">
    <property type="entry name" value="SOLUTE CARRIER FAMILY 39 ZINC TRANSPORTER , MEMBER 9-RELATED"/>
    <property type="match status" value="1"/>
</dbReference>
<dbReference type="GO" id="GO:0000139">
    <property type="term" value="C:Golgi membrane"/>
    <property type="evidence" value="ECO:0007669"/>
    <property type="project" value="UniProtKB-SubCell"/>
</dbReference>
<dbReference type="EMBL" id="CAXLJL010000445">
    <property type="protein sequence ID" value="CAL5137869.1"/>
    <property type="molecule type" value="Genomic_DNA"/>
</dbReference>
<dbReference type="Proteomes" id="UP001497525">
    <property type="component" value="Unassembled WGS sequence"/>
</dbReference>
<comment type="caution">
    <text evidence="8">The sequence shown here is derived from an EMBL/GenBank/DDBJ whole genome shotgun (WGS) entry which is preliminary data.</text>
</comment>
<feature type="transmembrane region" description="Helical" evidence="7">
    <location>
        <begin position="393"/>
        <end position="411"/>
    </location>
</feature>
<proteinExistence type="predicted"/>
<evidence type="ECO:0000256" key="3">
    <source>
        <dbReference type="ARBA" id="ARBA00022692"/>
    </source>
</evidence>
<sequence>MISFILLNIFLVVGSYLAGCIPTAFNLSATKIRVLTLFGAGLLLGAALVVIIPEGVDTLYNAENVPIASSSGAPLVHSPDLGLKREKRDAHSVNSKPENAAVKLGVDSSGNMEVNKLKADNVHISTPGWFTSVHQKTGLALLLGYLFMLFVDQLSTPLIESPCTIWILSRLCWCGRCRRRSTGGPSTNSLPSGTAVTTNLTTGVVGGQKRSTATIGLVFHSFADGLALGAAFAVGQQQLEIILSLAILLHKVPAAFGLGCYLVHEGFSRDQIRLHLLVFAFAAPLASIVTYVYLALPSVAADNTLIAASAKRTGFALLLSGGTFLYVAASHILPELIQGQSLHTSMPDQTGADPGRSTTDYTLYTMASNDPLIVYSSPSAAASVRKTPHPHRLACLDLFVLTLGAVIPLLLTAGHVH</sequence>
<evidence type="ECO:0000256" key="4">
    <source>
        <dbReference type="ARBA" id="ARBA00022989"/>
    </source>
</evidence>
<feature type="transmembrane region" description="Helical" evidence="7">
    <location>
        <begin position="274"/>
        <end position="294"/>
    </location>
</feature>
<reference evidence="8" key="1">
    <citation type="submission" date="2024-06" db="EMBL/GenBank/DDBJ databases">
        <authorList>
            <person name="Liu X."/>
            <person name="Lenzi L."/>
            <person name="Haldenby T S."/>
            <person name="Uol C."/>
        </authorList>
    </citation>
    <scope>NUCLEOTIDE SEQUENCE</scope>
</reference>
<dbReference type="InterPro" id="IPR045891">
    <property type="entry name" value="ZIP9"/>
</dbReference>
<dbReference type="PANTHER" id="PTHR16133:SF0">
    <property type="entry name" value="ZINC_IRON REGULATED TRANSPORTER-RELATED PROTEIN 102B, ISOFORM E"/>
    <property type="match status" value="1"/>
</dbReference>
<protein>
    <recommendedName>
        <fullName evidence="10">Zinc transporter ZIP9</fullName>
    </recommendedName>
</protein>
<evidence type="ECO:0000256" key="2">
    <source>
        <dbReference type="ARBA" id="ARBA00004394"/>
    </source>
</evidence>
<keyword evidence="4 7" id="KW-1133">Transmembrane helix</keyword>
<dbReference type="Pfam" id="PF02535">
    <property type="entry name" value="Zip"/>
    <property type="match status" value="1"/>
</dbReference>
<feature type="transmembrane region" description="Helical" evidence="7">
    <location>
        <begin position="217"/>
        <end position="235"/>
    </location>
</feature>
<evidence type="ECO:0000313" key="8">
    <source>
        <dbReference type="EMBL" id="CAL5137869.1"/>
    </source>
</evidence>
<feature type="transmembrane region" description="Helical" evidence="7">
    <location>
        <begin position="133"/>
        <end position="151"/>
    </location>
</feature>
<dbReference type="InterPro" id="IPR003689">
    <property type="entry name" value="ZIP"/>
</dbReference>
<evidence type="ECO:0000313" key="9">
    <source>
        <dbReference type="Proteomes" id="UP001497525"/>
    </source>
</evidence>
<dbReference type="AlphaFoldDB" id="A0AAV2TNJ9"/>
<feature type="transmembrane region" description="Helical" evidence="7">
    <location>
        <begin position="34"/>
        <end position="52"/>
    </location>
</feature>